<sequence length="86" mass="9396">MGGFSESPKCRKLIFHSSSTLAAIFDGNDAKLTETVWHKTQLQSHSTTAEHYSGTARSSVQSVELYDGKEARELKSTIGIPFSFGT</sequence>
<proteinExistence type="predicted"/>
<dbReference type="AlphaFoldDB" id="A0A0M3I219"/>
<dbReference type="WBParaSite" id="ALUE_0001044601-mRNA-1">
    <property type="protein sequence ID" value="ALUE_0001044601-mRNA-1"/>
    <property type="gene ID" value="ALUE_0001044601"/>
</dbReference>
<evidence type="ECO:0000313" key="1">
    <source>
        <dbReference type="Proteomes" id="UP000036681"/>
    </source>
</evidence>
<protein>
    <submittedName>
        <fullName evidence="2">PLAT domain-containing protein</fullName>
    </submittedName>
</protein>
<keyword evidence="1" id="KW-1185">Reference proteome</keyword>
<evidence type="ECO:0000313" key="2">
    <source>
        <dbReference type="WBParaSite" id="ALUE_0001044601-mRNA-1"/>
    </source>
</evidence>
<accession>A0A0M3I219</accession>
<reference evidence="2" key="1">
    <citation type="submission" date="2017-02" db="UniProtKB">
        <authorList>
            <consortium name="WormBaseParasite"/>
        </authorList>
    </citation>
    <scope>IDENTIFICATION</scope>
</reference>
<organism evidence="1 2">
    <name type="scientific">Ascaris lumbricoides</name>
    <name type="common">Giant roundworm</name>
    <dbReference type="NCBI Taxonomy" id="6252"/>
    <lineage>
        <taxon>Eukaryota</taxon>
        <taxon>Metazoa</taxon>
        <taxon>Ecdysozoa</taxon>
        <taxon>Nematoda</taxon>
        <taxon>Chromadorea</taxon>
        <taxon>Rhabditida</taxon>
        <taxon>Spirurina</taxon>
        <taxon>Ascaridomorpha</taxon>
        <taxon>Ascaridoidea</taxon>
        <taxon>Ascarididae</taxon>
        <taxon>Ascaris</taxon>
    </lineage>
</organism>
<dbReference type="Proteomes" id="UP000036681">
    <property type="component" value="Unplaced"/>
</dbReference>
<name>A0A0M3I219_ASCLU</name>